<feature type="region of interest" description="Disordered" evidence="1">
    <location>
        <begin position="1"/>
        <end position="137"/>
    </location>
</feature>
<dbReference type="AlphaFoldDB" id="A0A8J5SCF1"/>
<dbReference type="EMBL" id="JAAALK010000283">
    <property type="protein sequence ID" value="KAG8073061.1"/>
    <property type="molecule type" value="Genomic_DNA"/>
</dbReference>
<feature type="compositionally biased region" description="Pro residues" evidence="1">
    <location>
        <begin position="84"/>
        <end position="96"/>
    </location>
</feature>
<gene>
    <name evidence="2" type="ORF">GUJ93_ZPchr0006g44160</name>
</gene>
<proteinExistence type="predicted"/>
<sequence>MEAANESWRGGEGEAGGGREAGRQAEGTEAGGGHGGGHRELGRRGGGRRERGGEVAKGWRAEGERWGGGGKPSSDILRMKLVPVYPPPGPAQPPEPAHAAALRSATPRSSDGAGGAVAGEVPGRRRDHDGRRCPSARLHDLPQQALLVVRHRRHRRHAVLLLQADVGPRGSSDLWPSEM</sequence>
<dbReference type="Proteomes" id="UP000729402">
    <property type="component" value="Unassembled WGS sequence"/>
</dbReference>
<protein>
    <submittedName>
        <fullName evidence="2">Uncharacterized protein</fullName>
    </submittedName>
</protein>
<keyword evidence="3" id="KW-1185">Reference proteome</keyword>
<comment type="caution">
    <text evidence="2">The sequence shown here is derived from an EMBL/GenBank/DDBJ whole genome shotgun (WGS) entry which is preliminary data.</text>
</comment>
<name>A0A8J5SCF1_ZIZPA</name>
<evidence type="ECO:0000256" key="1">
    <source>
        <dbReference type="SAM" id="MobiDB-lite"/>
    </source>
</evidence>
<accession>A0A8J5SCF1</accession>
<evidence type="ECO:0000313" key="2">
    <source>
        <dbReference type="EMBL" id="KAG8073061.1"/>
    </source>
</evidence>
<organism evidence="2 3">
    <name type="scientific">Zizania palustris</name>
    <name type="common">Northern wild rice</name>
    <dbReference type="NCBI Taxonomy" id="103762"/>
    <lineage>
        <taxon>Eukaryota</taxon>
        <taxon>Viridiplantae</taxon>
        <taxon>Streptophyta</taxon>
        <taxon>Embryophyta</taxon>
        <taxon>Tracheophyta</taxon>
        <taxon>Spermatophyta</taxon>
        <taxon>Magnoliopsida</taxon>
        <taxon>Liliopsida</taxon>
        <taxon>Poales</taxon>
        <taxon>Poaceae</taxon>
        <taxon>BOP clade</taxon>
        <taxon>Oryzoideae</taxon>
        <taxon>Oryzeae</taxon>
        <taxon>Zizaniinae</taxon>
        <taxon>Zizania</taxon>
    </lineage>
</organism>
<feature type="compositionally biased region" description="Basic and acidic residues" evidence="1">
    <location>
        <begin position="37"/>
        <end position="65"/>
    </location>
</feature>
<evidence type="ECO:0000313" key="3">
    <source>
        <dbReference type="Proteomes" id="UP000729402"/>
    </source>
</evidence>
<reference evidence="2" key="2">
    <citation type="submission" date="2021-02" db="EMBL/GenBank/DDBJ databases">
        <authorList>
            <person name="Kimball J.A."/>
            <person name="Haas M.W."/>
            <person name="Macchietto M."/>
            <person name="Kono T."/>
            <person name="Duquette J."/>
            <person name="Shao M."/>
        </authorList>
    </citation>
    <scope>NUCLEOTIDE SEQUENCE</scope>
    <source>
        <tissue evidence="2">Fresh leaf tissue</tissue>
    </source>
</reference>
<feature type="compositionally biased region" description="Basic and acidic residues" evidence="1">
    <location>
        <begin position="122"/>
        <end position="137"/>
    </location>
</feature>
<reference evidence="2" key="1">
    <citation type="journal article" date="2021" name="bioRxiv">
        <title>Whole Genome Assembly and Annotation of Northern Wild Rice, Zizania palustris L., Supports a Whole Genome Duplication in the Zizania Genus.</title>
        <authorList>
            <person name="Haas M."/>
            <person name="Kono T."/>
            <person name="Macchietto M."/>
            <person name="Millas R."/>
            <person name="McGilp L."/>
            <person name="Shao M."/>
            <person name="Duquette J."/>
            <person name="Hirsch C.N."/>
            <person name="Kimball J."/>
        </authorList>
    </citation>
    <scope>NUCLEOTIDE SEQUENCE</scope>
    <source>
        <tissue evidence="2">Fresh leaf tissue</tissue>
    </source>
</reference>